<evidence type="ECO:0000256" key="1">
    <source>
        <dbReference type="SAM" id="MobiDB-lite"/>
    </source>
</evidence>
<name>A0ABN9UBB8_9DINO</name>
<proteinExistence type="predicted"/>
<sequence>MRGRREMEERGGRIMSRMSPIKGTTTNKTMAGRAGNPTAALAVRLPPTSTLERRQRPLRAPPLLCGRTVCWHHGGPNGGRSKEGEVDGVEDEERAEELEEEEEDQSKPKMHAA</sequence>
<evidence type="ECO:0000313" key="2">
    <source>
        <dbReference type="EMBL" id="CAK0856671.1"/>
    </source>
</evidence>
<dbReference type="Proteomes" id="UP001189429">
    <property type="component" value="Unassembled WGS sequence"/>
</dbReference>
<feature type="region of interest" description="Disordered" evidence="1">
    <location>
        <begin position="70"/>
        <end position="113"/>
    </location>
</feature>
<evidence type="ECO:0000313" key="3">
    <source>
        <dbReference type="Proteomes" id="UP001189429"/>
    </source>
</evidence>
<accession>A0ABN9UBB8</accession>
<feature type="region of interest" description="Disordered" evidence="1">
    <location>
        <begin position="1"/>
        <end position="35"/>
    </location>
</feature>
<organism evidence="2 3">
    <name type="scientific">Prorocentrum cordatum</name>
    <dbReference type="NCBI Taxonomy" id="2364126"/>
    <lineage>
        <taxon>Eukaryota</taxon>
        <taxon>Sar</taxon>
        <taxon>Alveolata</taxon>
        <taxon>Dinophyceae</taxon>
        <taxon>Prorocentrales</taxon>
        <taxon>Prorocentraceae</taxon>
        <taxon>Prorocentrum</taxon>
    </lineage>
</organism>
<protein>
    <submittedName>
        <fullName evidence="2">Uncharacterized protein</fullName>
    </submittedName>
</protein>
<keyword evidence="3" id="KW-1185">Reference proteome</keyword>
<feature type="compositionally biased region" description="Basic and acidic residues" evidence="1">
    <location>
        <begin position="1"/>
        <end position="12"/>
    </location>
</feature>
<dbReference type="EMBL" id="CAUYUJ010015659">
    <property type="protein sequence ID" value="CAK0856671.1"/>
    <property type="molecule type" value="Genomic_DNA"/>
</dbReference>
<feature type="compositionally biased region" description="Acidic residues" evidence="1">
    <location>
        <begin position="86"/>
        <end position="104"/>
    </location>
</feature>
<comment type="caution">
    <text evidence="2">The sequence shown here is derived from an EMBL/GenBank/DDBJ whole genome shotgun (WGS) entry which is preliminary data.</text>
</comment>
<reference evidence="2" key="1">
    <citation type="submission" date="2023-10" db="EMBL/GenBank/DDBJ databases">
        <authorList>
            <person name="Chen Y."/>
            <person name="Shah S."/>
            <person name="Dougan E. K."/>
            <person name="Thang M."/>
            <person name="Chan C."/>
        </authorList>
    </citation>
    <scope>NUCLEOTIDE SEQUENCE [LARGE SCALE GENOMIC DNA]</scope>
</reference>
<gene>
    <name evidence="2" type="ORF">PCOR1329_LOCUS47002</name>
</gene>